<comment type="caution">
    <text evidence="1">The sequence shown here is derived from an EMBL/GenBank/DDBJ whole genome shotgun (WGS) entry which is preliminary data.</text>
</comment>
<organism evidence="1 2">
    <name type="scientific">Peribacillus saganii</name>
    <dbReference type="NCBI Taxonomy" id="2303992"/>
    <lineage>
        <taxon>Bacteria</taxon>
        <taxon>Bacillati</taxon>
        <taxon>Bacillota</taxon>
        <taxon>Bacilli</taxon>
        <taxon>Bacillales</taxon>
        <taxon>Bacillaceae</taxon>
        <taxon>Peribacillus</taxon>
    </lineage>
</organism>
<keyword evidence="2" id="KW-1185">Reference proteome</keyword>
<reference evidence="1 2" key="1">
    <citation type="submission" date="2018-08" db="EMBL/GenBank/DDBJ databases">
        <title>Bacillus chawlae sp. nov., Bacillus glennii sp. nov., and Bacillus saganii sp. nov. Isolated from the Vehicle Assembly Building at Kennedy Space Center where the Viking Spacecraft were Assembled.</title>
        <authorList>
            <person name="Seuylemezian A."/>
            <person name="Vaishampayan P."/>
        </authorList>
    </citation>
    <scope>NUCLEOTIDE SEQUENCE [LARGE SCALE GENOMIC DNA]</scope>
    <source>
        <strain evidence="1 2">V47-23a</strain>
    </source>
</reference>
<accession>A0A372LUV4</accession>
<evidence type="ECO:0000313" key="2">
    <source>
        <dbReference type="Proteomes" id="UP000264541"/>
    </source>
</evidence>
<name>A0A372LUV4_9BACI</name>
<dbReference type="AlphaFoldDB" id="A0A372LUV4"/>
<proteinExistence type="predicted"/>
<dbReference type="EMBL" id="QVTE01000001">
    <property type="protein sequence ID" value="RFU71602.1"/>
    <property type="molecule type" value="Genomic_DNA"/>
</dbReference>
<protein>
    <submittedName>
        <fullName evidence="1">Uncharacterized protein</fullName>
    </submittedName>
</protein>
<dbReference type="Proteomes" id="UP000264541">
    <property type="component" value="Unassembled WGS sequence"/>
</dbReference>
<gene>
    <name evidence="1" type="ORF">D0469_00370</name>
</gene>
<sequence>MKILSAVNLAEAVSFLKHTPWQTATIRARGIFLYTVIFPLVFTQNQNNCDYSCEVRMNSICIYVRQKKSIPSKSMHSGPDIAVL</sequence>
<evidence type="ECO:0000313" key="1">
    <source>
        <dbReference type="EMBL" id="RFU71602.1"/>
    </source>
</evidence>